<protein>
    <submittedName>
        <fullName evidence="2">Uncharacterized protein</fullName>
    </submittedName>
</protein>
<dbReference type="AlphaFoldDB" id="A0ABD2B931"/>
<feature type="region of interest" description="Disordered" evidence="1">
    <location>
        <begin position="20"/>
        <end position="47"/>
    </location>
</feature>
<name>A0ABD2B931_VESSQ</name>
<dbReference type="Proteomes" id="UP001607302">
    <property type="component" value="Unassembled WGS sequence"/>
</dbReference>
<evidence type="ECO:0000313" key="3">
    <source>
        <dbReference type="Proteomes" id="UP001607302"/>
    </source>
</evidence>
<sequence>MVEERRDVYLEFGKDPLIFRAQPKDSKKKRNESDRRKNLAPQQHQRQFVRLSERRLRERTWKGKFDAETWSQSSFAIGPGHHGRVPVSSFHLSLHGRSHFANKLTAAPITHPVPGFNLHLPRPFALLIVDAPCLSIIPSTPPPINFGLNVKFSKLFVNTISITPENVVMCTPNINSIKFVIILIDVILLNSSSS</sequence>
<accession>A0ABD2B931</accession>
<organism evidence="2 3">
    <name type="scientific">Vespula squamosa</name>
    <name type="common">Southern yellow jacket</name>
    <name type="synonym">Wasp</name>
    <dbReference type="NCBI Taxonomy" id="30214"/>
    <lineage>
        <taxon>Eukaryota</taxon>
        <taxon>Metazoa</taxon>
        <taxon>Ecdysozoa</taxon>
        <taxon>Arthropoda</taxon>
        <taxon>Hexapoda</taxon>
        <taxon>Insecta</taxon>
        <taxon>Pterygota</taxon>
        <taxon>Neoptera</taxon>
        <taxon>Endopterygota</taxon>
        <taxon>Hymenoptera</taxon>
        <taxon>Apocrita</taxon>
        <taxon>Aculeata</taxon>
        <taxon>Vespoidea</taxon>
        <taxon>Vespidae</taxon>
        <taxon>Vespinae</taxon>
        <taxon>Vespula</taxon>
    </lineage>
</organism>
<keyword evidence="3" id="KW-1185">Reference proteome</keyword>
<evidence type="ECO:0000256" key="1">
    <source>
        <dbReference type="SAM" id="MobiDB-lite"/>
    </source>
</evidence>
<dbReference type="EMBL" id="JAUDFV010000131">
    <property type="protein sequence ID" value="KAL2729205.1"/>
    <property type="molecule type" value="Genomic_DNA"/>
</dbReference>
<comment type="caution">
    <text evidence="2">The sequence shown here is derived from an EMBL/GenBank/DDBJ whole genome shotgun (WGS) entry which is preliminary data.</text>
</comment>
<reference evidence="2 3" key="1">
    <citation type="journal article" date="2024" name="Ann. Entomol. Soc. Am.">
        <title>Genomic analyses of the southern and eastern yellowjacket wasps (Hymenoptera: Vespidae) reveal evolutionary signatures of social life.</title>
        <authorList>
            <person name="Catto M.A."/>
            <person name="Caine P.B."/>
            <person name="Orr S.E."/>
            <person name="Hunt B.G."/>
            <person name="Goodisman M.A.D."/>
        </authorList>
    </citation>
    <scope>NUCLEOTIDE SEQUENCE [LARGE SCALE GENOMIC DNA]</scope>
    <source>
        <strain evidence="2">233</strain>
        <tissue evidence="2">Head and thorax</tissue>
    </source>
</reference>
<evidence type="ECO:0000313" key="2">
    <source>
        <dbReference type="EMBL" id="KAL2729205.1"/>
    </source>
</evidence>
<gene>
    <name evidence="2" type="ORF">V1478_005994</name>
</gene>
<proteinExistence type="predicted"/>